<dbReference type="Gene3D" id="1.10.357.10">
    <property type="entry name" value="Tetracycline Repressor, domain 2"/>
    <property type="match status" value="1"/>
</dbReference>
<comment type="caution">
    <text evidence="6">The sequence shown here is derived from an EMBL/GenBank/DDBJ whole genome shotgun (WGS) entry which is preliminary data.</text>
</comment>
<dbReference type="Pfam" id="PF00440">
    <property type="entry name" value="TetR_N"/>
    <property type="match status" value="1"/>
</dbReference>
<dbReference type="EMBL" id="JAJLJH010000003">
    <property type="protein sequence ID" value="MCK9686652.1"/>
    <property type="molecule type" value="Genomic_DNA"/>
</dbReference>
<dbReference type="InterPro" id="IPR001647">
    <property type="entry name" value="HTH_TetR"/>
</dbReference>
<keyword evidence="1" id="KW-0805">Transcription regulation</keyword>
<evidence type="ECO:0000259" key="5">
    <source>
        <dbReference type="PROSITE" id="PS50977"/>
    </source>
</evidence>
<dbReference type="SUPFAM" id="SSF46689">
    <property type="entry name" value="Homeodomain-like"/>
    <property type="match status" value="1"/>
</dbReference>
<dbReference type="AlphaFoldDB" id="A0A9X1YJ34"/>
<keyword evidence="2 4" id="KW-0238">DNA-binding</keyword>
<reference evidence="6" key="1">
    <citation type="submission" date="2021-11" db="EMBL/GenBank/DDBJ databases">
        <title>BS-T2-15 a new species belonging to the Comamonadaceae family isolated from the soil of a French oak forest.</title>
        <authorList>
            <person name="Mieszkin S."/>
            <person name="Alain K."/>
        </authorList>
    </citation>
    <scope>NUCLEOTIDE SEQUENCE</scope>
    <source>
        <strain evidence="6">BS-T2-15</strain>
    </source>
</reference>
<dbReference type="SUPFAM" id="SSF48498">
    <property type="entry name" value="Tetracyclin repressor-like, C-terminal domain"/>
    <property type="match status" value="1"/>
</dbReference>
<dbReference type="InterPro" id="IPR011075">
    <property type="entry name" value="TetR_C"/>
</dbReference>
<dbReference type="Proteomes" id="UP001139353">
    <property type="component" value="Unassembled WGS sequence"/>
</dbReference>
<name>A0A9X1YJ34_9BURK</name>
<dbReference type="InterPro" id="IPR050109">
    <property type="entry name" value="HTH-type_TetR-like_transc_reg"/>
</dbReference>
<dbReference type="PROSITE" id="PS50977">
    <property type="entry name" value="HTH_TETR_2"/>
    <property type="match status" value="1"/>
</dbReference>
<evidence type="ECO:0000313" key="6">
    <source>
        <dbReference type="EMBL" id="MCK9686652.1"/>
    </source>
</evidence>
<dbReference type="GO" id="GO:0003700">
    <property type="term" value="F:DNA-binding transcription factor activity"/>
    <property type="evidence" value="ECO:0007669"/>
    <property type="project" value="TreeGrafter"/>
</dbReference>
<dbReference type="InterPro" id="IPR036271">
    <property type="entry name" value="Tet_transcr_reg_TetR-rel_C_sf"/>
</dbReference>
<evidence type="ECO:0000256" key="4">
    <source>
        <dbReference type="PROSITE-ProRule" id="PRU00335"/>
    </source>
</evidence>
<protein>
    <submittedName>
        <fullName evidence="6">TetR/AcrR family transcriptional regulator</fullName>
    </submittedName>
</protein>
<dbReference type="PANTHER" id="PTHR30055:SF234">
    <property type="entry name" value="HTH-TYPE TRANSCRIPTIONAL REGULATOR BETI"/>
    <property type="match status" value="1"/>
</dbReference>
<evidence type="ECO:0000256" key="1">
    <source>
        <dbReference type="ARBA" id="ARBA00023015"/>
    </source>
</evidence>
<keyword evidence="7" id="KW-1185">Reference proteome</keyword>
<evidence type="ECO:0000256" key="2">
    <source>
        <dbReference type="ARBA" id="ARBA00023125"/>
    </source>
</evidence>
<dbReference type="CDD" id="cd02981">
    <property type="entry name" value="PDI_b_family"/>
    <property type="match status" value="1"/>
</dbReference>
<evidence type="ECO:0000313" key="7">
    <source>
        <dbReference type="Proteomes" id="UP001139353"/>
    </source>
</evidence>
<feature type="DNA-binding region" description="H-T-H motif" evidence="4">
    <location>
        <begin position="40"/>
        <end position="59"/>
    </location>
</feature>
<dbReference type="PANTHER" id="PTHR30055">
    <property type="entry name" value="HTH-TYPE TRANSCRIPTIONAL REGULATOR RUTR"/>
    <property type="match status" value="1"/>
</dbReference>
<proteinExistence type="predicted"/>
<dbReference type="RefSeq" id="WP_275682695.1">
    <property type="nucleotide sequence ID" value="NZ_JAJLJH010000003.1"/>
</dbReference>
<sequence>MPPLSSDPCLFRRRRKDARPAELLEAALTLFVEKGFSATRSEEVAKAAGVSKGTLYLYFPSKEELLKAVIQHFLGAEIEAGIQEAAAADGPTAQAMEQLLVAWWTRIYEGPASGVFKLVITEIRNFPEIGDFWVERVVRPGEEIVSGLLRRGIARGEFAPVDIDFAVHSMLMPMILLCVHKHSFAACGIAKELDLDPVAFMKAHFRLIFTGLQARPAESIPRAAA</sequence>
<feature type="domain" description="HTH tetR-type" evidence="5">
    <location>
        <begin position="17"/>
        <end position="77"/>
    </location>
</feature>
<dbReference type="InterPro" id="IPR009057">
    <property type="entry name" value="Homeodomain-like_sf"/>
</dbReference>
<keyword evidence="3" id="KW-0804">Transcription</keyword>
<dbReference type="PRINTS" id="PR00455">
    <property type="entry name" value="HTHTETR"/>
</dbReference>
<dbReference type="FunFam" id="1.10.10.60:FF:000141">
    <property type="entry name" value="TetR family transcriptional regulator"/>
    <property type="match status" value="1"/>
</dbReference>
<dbReference type="GO" id="GO:0000976">
    <property type="term" value="F:transcription cis-regulatory region binding"/>
    <property type="evidence" value="ECO:0007669"/>
    <property type="project" value="TreeGrafter"/>
</dbReference>
<organism evidence="6 7">
    <name type="scientific">Scleromatobacter humisilvae</name>
    <dbReference type="NCBI Taxonomy" id="2897159"/>
    <lineage>
        <taxon>Bacteria</taxon>
        <taxon>Pseudomonadati</taxon>
        <taxon>Pseudomonadota</taxon>
        <taxon>Betaproteobacteria</taxon>
        <taxon>Burkholderiales</taxon>
        <taxon>Sphaerotilaceae</taxon>
        <taxon>Scleromatobacter</taxon>
    </lineage>
</organism>
<evidence type="ECO:0000256" key="3">
    <source>
        <dbReference type="ARBA" id="ARBA00023163"/>
    </source>
</evidence>
<gene>
    <name evidence="6" type="ORF">LPC04_13125</name>
</gene>
<accession>A0A9X1YJ34</accession>
<dbReference type="Pfam" id="PF16859">
    <property type="entry name" value="TetR_C_11"/>
    <property type="match status" value="1"/>
</dbReference>